<dbReference type="GO" id="GO:1902201">
    <property type="term" value="P:negative regulation of bacterial-type flagellum-dependent cell motility"/>
    <property type="evidence" value="ECO:0007669"/>
    <property type="project" value="TreeGrafter"/>
</dbReference>
<evidence type="ECO:0000313" key="4">
    <source>
        <dbReference type="Proteomes" id="UP000181899"/>
    </source>
</evidence>
<proteinExistence type="predicted"/>
<organism evidence="3 4">
    <name type="scientific">Proteiniclasticum ruminis</name>
    <dbReference type="NCBI Taxonomy" id="398199"/>
    <lineage>
        <taxon>Bacteria</taxon>
        <taxon>Bacillati</taxon>
        <taxon>Bacillota</taxon>
        <taxon>Clostridia</taxon>
        <taxon>Eubacteriales</taxon>
        <taxon>Clostridiaceae</taxon>
        <taxon>Proteiniclasticum</taxon>
    </lineage>
</organism>
<dbReference type="GO" id="GO:0043709">
    <property type="term" value="P:cell adhesion involved in single-species biofilm formation"/>
    <property type="evidence" value="ECO:0007669"/>
    <property type="project" value="TreeGrafter"/>
</dbReference>
<dbReference type="eggNOG" id="COG2199">
    <property type="taxonomic scope" value="Bacteria"/>
</dbReference>
<sequence>MEDITNIERLKARKKRVKLLVFMGVSLILTMFLFSMMMITIHKIQGTGRVINYTGLVRGASQRLIKKEFTGIRGDADMARLDEIMGGLTHGESTYKITPITNEYYREKLEVLASGWEDLKRNILIYRENPDTEPFLYEISELFFTHADQAVDAAESYSENLASRLLTYEILLILMLSMILVVLCMQIIGEVKLNKKLNAIAYMDLNTGLPNRRSCEHELSKGEILGEKEAVCCFMFDLNNLKEVNDTLGHSYGDLLISSFATILRRAAPKGMFVGRIAGDEFMGILRNTTEEEIHTFTEALGAEQIALKNNPTNYAISVSYAMGYAFSKEYQNSSLRKLLDVADMEMYKDKKRCKETKEA</sequence>
<gene>
    <name evidence="3" type="ORF">SAMN04488695_10681</name>
</gene>
<dbReference type="PANTHER" id="PTHR45138:SF9">
    <property type="entry name" value="DIGUANYLATE CYCLASE DGCM-RELATED"/>
    <property type="match status" value="1"/>
</dbReference>
<keyword evidence="1" id="KW-1133">Transmembrane helix</keyword>
<dbReference type="GO" id="GO:0052621">
    <property type="term" value="F:diguanylate cyclase activity"/>
    <property type="evidence" value="ECO:0007669"/>
    <property type="project" value="TreeGrafter"/>
</dbReference>
<feature type="transmembrane region" description="Helical" evidence="1">
    <location>
        <begin position="19"/>
        <end position="41"/>
    </location>
</feature>
<dbReference type="PROSITE" id="PS50887">
    <property type="entry name" value="GGDEF"/>
    <property type="match status" value="1"/>
</dbReference>
<dbReference type="InterPro" id="IPR050469">
    <property type="entry name" value="Diguanylate_Cyclase"/>
</dbReference>
<dbReference type="Proteomes" id="UP000181899">
    <property type="component" value="Unassembled WGS sequence"/>
</dbReference>
<keyword evidence="4" id="KW-1185">Reference proteome</keyword>
<evidence type="ECO:0000313" key="3">
    <source>
        <dbReference type="EMBL" id="SFN85158.1"/>
    </source>
</evidence>
<dbReference type="EMBL" id="FOVK01000006">
    <property type="protein sequence ID" value="SFN85158.1"/>
    <property type="molecule type" value="Genomic_DNA"/>
</dbReference>
<dbReference type="InterPro" id="IPR029787">
    <property type="entry name" value="Nucleotide_cyclase"/>
</dbReference>
<accession>A0A1I5CDU4</accession>
<dbReference type="CDD" id="cd01949">
    <property type="entry name" value="GGDEF"/>
    <property type="match status" value="1"/>
</dbReference>
<keyword evidence="1" id="KW-0812">Transmembrane</keyword>
<dbReference type="SMART" id="SM00267">
    <property type="entry name" value="GGDEF"/>
    <property type="match status" value="1"/>
</dbReference>
<dbReference type="RefSeq" id="WP_177213502.1">
    <property type="nucleotide sequence ID" value="NZ_FOVK01000006.1"/>
</dbReference>
<dbReference type="InterPro" id="IPR000160">
    <property type="entry name" value="GGDEF_dom"/>
</dbReference>
<dbReference type="STRING" id="398199.SAMN05421804_101786"/>
<dbReference type="InterPro" id="IPR043128">
    <property type="entry name" value="Rev_trsase/Diguanyl_cyclase"/>
</dbReference>
<protein>
    <submittedName>
        <fullName evidence="3">Diguanylate cyclase (GGDEF) domain-containing protein</fullName>
    </submittedName>
</protein>
<feature type="transmembrane region" description="Helical" evidence="1">
    <location>
        <begin position="165"/>
        <end position="188"/>
    </location>
</feature>
<evidence type="ECO:0000259" key="2">
    <source>
        <dbReference type="PROSITE" id="PS50887"/>
    </source>
</evidence>
<dbReference type="SUPFAM" id="SSF55073">
    <property type="entry name" value="Nucleotide cyclase"/>
    <property type="match status" value="1"/>
</dbReference>
<feature type="domain" description="GGDEF" evidence="2">
    <location>
        <begin position="229"/>
        <end position="360"/>
    </location>
</feature>
<dbReference type="AlphaFoldDB" id="A0A1I5CDU4"/>
<name>A0A1I5CDU4_9CLOT</name>
<keyword evidence="1" id="KW-0472">Membrane</keyword>
<reference evidence="3 4" key="1">
    <citation type="submission" date="2016-10" db="EMBL/GenBank/DDBJ databases">
        <authorList>
            <person name="de Groot N.N."/>
        </authorList>
    </citation>
    <scope>NUCLEOTIDE SEQUENCE [LARGE SCALE GENOMIC DNA]</scope>
    <source>
        <strain evidence="3 4">ML2</strain>
    </source>
</reference>
<dbReference type="NCBIfam" id="TIGR00254">
    <property type="entry name" value="GGDEF"/>
    <property type="match status" value="1"/>
</dbReference>
<dbReference type="Gene3D" id="3.30.70.270">
    <property type="match status" value="1"/>
</dbReference>
<dbReference type="Pfam" id="PF00990">
    <property type="entry name" value="GGDEF"/>
    <property type="match status" value="1"/>
</dbReference>
<dbReference type="PANTHER" id="PTHR45138">
    <property type="entry name" value="REGULATORY COMPONENTS OF SENSORY TRANSDUCTION SYSTEM"/>
    <property type="match status" value="1"/>
</dbReference>
<evidence type="ECO:0000256" key="1">
    <source>
        <dbReference type="SAM" id="Phobius"/>
    </source>
</evidence>
<dbReference type="GO" id="GO:0005886">
    <property type="term" value="C:plasma membrane"/>
    <property type="evidence" value="ECO:0007669"/>
    <property type="project" value="TreeGrafter"/>
</dbReference>